<accession>A0A176VP35</accession>
<feature type="coiled-coil region" evidence="1">
    <location>
        <begin position="4"/>
        <end position="57"/>
    </location>
</feature>
<keyword evidence="3" id="KW-1185">Reference proteome</keyword>
<dbReference type="Proteomes" id="UP000077202">
    <property type="component" value="Unassembled WGS sequence"/>
</dbReference>
<evidence type="ECO:0000313" key="3">
    <source>
        <dbReference type="Proteomes" id="UP000077202"/>
    </source>
</evidence>
<sequence>MTILQEKKKQLQELESKCVELQKSWAAEKELRKSSEMEKLEADCNKMRSQRSAVEEQLIVVEAKVLEVKEKNQQLASQTDEALIEKVNRCLRGYVVWRIETLKWLKLRQLERRVLE</sequence>
<organism evidence="2 3">
    <name type="scientific">Marchantia polymorpha subsp. ruderalis</name>
    <dbReference type="NCBI Taxonomy" id="1480154"/>
    <lineage>
        <taxon>Eukaryota</taxon>
        <taxon>Viridiplantae</taxon>
        <taxon>Streptophyta</taxon>
        <taxon>Embryophyta</taxon>
        <taxon>Marchantiophyta</taxon>
        <taxon>Marchantiopsida</taxon>
        <taxon>Marchantiidae</taxon>
        <taxon>Marchantiales</taxon>
        <taxon>Marchantiaceae</taxon>
        <taxon>Marchantia</taxon>
    </lineage>
</organism>
<keyword evidence="1" id="KW-0175">Coiled coil</keyword>
<gene>
    <name evidence="2" type="ORF">AXG93_4700s1010</name>
</gene>
<dbReference type="AlphaFoldDB" id="A0A176VP35"/>
<name>A0A176VP35_MARPO</name>
<comment type="caution">
    <text evidence="2">The sequence shown here is derived from an EMBL/GenBank/DDBJ whole genome shotgun (WGS) entry which is preliminary data.</text>
</comment>
<evidence type="ECO:0000313" key="2">
    <source>
        <dbReference type="EMBL" id="OAE21735.1"/>
    </source>
</evidence>
<evidence type="ECO:0000256" key="1">
    <source>
        <dbReference type="SAM" id="Coils"/>
    </source>
</evidence>
<protein>
    <submittedName>
        <fullName evidence="2">Uncharacterized protein</fullName>
    </submittedName>
</protein>
<proteinExistence type="predicted"/>
<dbReference type="EMBL" id="LVLJ01003352">
    <property type="protein sequence ID" value="OAE21735.1"/>
    <property type="molecule type" value="Genomic_DNA"/>
</dbReference>
<reference evidence="2" key="1">
    <citation type="submission" date="2016-03" db="EMBL/GenBank/DDBJ databases">
        <title>Mechanisms controlling the formation of the plant cell surface in tip-growing cells are functionally conserved among land plants.</title>
        <authorList>
            <person name="Honkanen S."/>
            <person name="Jones V.A."/>
            <person name="Morieri G."/>
            <person name="Champion C."/>
            <person name="Hetherington A.J."/>
            <person name="Kelly S."/>
            <person name="Saint-Marcoux D."/>
            <person name="Proust H."/>
            <person name="Prescott H."/>
            <person name="Dolan L."/>
        </authorList>
    </citation>
    <scope>NUCLEOTIDE SEQUENCE [LARGE SCALE GENOMIC DNA]</scope>
    <source>
        <tissue evidence="2">Whole gametophyte</tissue>
    </source>
</reference>